<evidence type="ECO:0000313" key="4">
    <source>
        <dbReference type="EMBL" id="EDW30250.1"/>
    </source>
</evidence>
<sequence>MGKVIDKLIEPVIKEAEYNIGHGQLQYPDPQSCAEKHKKDPDRTLLLHVATAAGGSRGAEALHDDQISQGSGRGRLQVHLEDTEALQVPNEESTLARPAARSYINGLPVRGRPRRAPRRGHSHHRVPHRSAGGLSLPRQAHVPPLPAAPIYKYYYGLFQKLILPMVEKTWTDNVLPDLVVVQELLKKLRAVSDTTYYLRDFIPLNLFMLDNRHVKLTLRDVCPEVSRVLQMPRGNILMVGMGGSGRRSSCRLAAYIADCRLMTVQVSKSYTISDWRDDLKKILMSASFNLNHTVFLFSDAQVSDR</sequence>
<organism evidence="5">
    <name type="scientific">Drosophila persimilis</name>
    <name type="common">Fruit fly</name>
    <dbReference type="NCBI Taxonomy" id="7234"/>
    <lineage>
        <taxon>Eukaryota</taxon>
        <taxon>Metazoa</taxon>
        <taxon>Ecdysozoa</taxon>
        <taxon>Arthropoda</taxon>
        <taxon>Hexapoda</taxon>
        <taxon>Insecta</taxon>
        <taxon>Pterygota</taxon>
        <taxon>Neoptera</taxon>
        <taxon>Endopterygota</taxon>
        <taxon>Diptera</taxon>
        <taxon>Brachycera</taxon>
        <taxon>Muscomorpha</taxon>
        <taxon>Ephydroidea</taxon>
        <taxon>Drosophilidae</taxon>
        <taxon>Drosophila</taxon>
        <taxon>Sophophora</taxon>
    </lineage>
</organism>
<dbReference type="PANTHER" id="PTHR46961:SF8">
    <property type="entry name" value="DYNEIN AXONEMAL HEAVY CHAIN 7"/>
    <property type="match status" value="1"/>
</dbReference>
<gene>
    <name evidence="4" type="primary">Dper\GL17918</name>
    <name evidence="4" type="ORF">Dper_GL17918</name>
</gene>
<dbReference type="GO" id="GO:0045505">
    <property type="term" value="F:dynein intermediate chain binding"/>
    <property type="evidence" value="ECO:0007669"/>
    <property type="project" value="InterPro"/>
</dbReference>
<dbReference type="PANTHER" id="PTHR46961">
    <property type="entry name" value="DYNEIN HEAVY CHAIN 1, AXONEMAL-LIKE PROTEIN"/>
    <property type="match status" value="1"/>
</dbReference>
<dbReference type="GO" id="GO:0030286">
    <property type="term" value="C:dynein complex"/>
    <property type="evidence" value="ECO:0007669"/>
    <property type="project" value="InterPro"/>
</dbReference>
<dbReference type="InterPro" id="IPR024317">
    <property type="entry name" value="Dynein_heavy_chain_D4_dom"/>
</dbReference>
<protein>
    <submittedName>
        <fullName evidence="4">GL17918</fullName>
    </submittedName>
</protein>
<feature type="compositionally biased region" description="Basic residues" evidence="2">
    <location>
        <begin position="111"/>
        <end position="128"/>
    </location>
</feature>
<dbReference type="Gene3D" id="3.40.50.300">
    <property type="entry name" value="P-loop containing nucleotide triphosphate hydrolases"/>
    <property type="match status" value="1"/>
</dbReference>
<comment type="similarity">
    <text evidence="1">Belongs to the dynein heavy chain family.</text>
</comment>
<evidence type="ECO:0000256" key="2">
    <source>
        <dbReference type="SAM" id="MobiDB-lite"/>
    </source>
</evidence>
<evidence type="ECO:0000313" key="5">
    <source>
        <dbReference type="Proteomes" id="UP000008744"/>
    </source>
</evidence>
<feature type="domain" description="Dynein heavy chain AAA module D4" evidence="3">
    <location>
        <begin position="224"/>
        <end position="303"/>
    </location>
</feature>
<dbReference type="InterPro" id="IPR026983">
    <property type="entry name" value="DHC"/>
</dbReference>
<dbReference type="Pfam" id="PF12780">
    <property type="entry name" value="AAA_8"/>
    <property type="match status" value="1"/>
</dbReference>
<dbReference type="SUPFAM" id="SSF52540">
    <property type="entry name" value="P-loop containing nucleoside triphosphate hydrolases"/>
    <property type="match status" value="1"/>
</dbReference>
<dbReference type="eggNOG" id="KOG3595">
    <property type="taxonomic scope" value="Eukaryota"/>
</dbReference>
<dbReference type="GO" id="GO:0036126">
    <property type="term" value="C:sperm flagellum"/>
    <property type="evidence" value="ECO:0007669"/>
    <property type="project" value="EnsemblMetazoa"/>
</dbReference>
<name>B4H1P8_DROPE</name>
<dbReference type="OrthoDB" id="447173at2759"/>
<dbReference type="GO" id="GO:0010996">
    <property type="term" value="P:response to auditory stimulus"/>
    <property type="evidence" value="ECO:0007669"/>
    <property type="project" value="EnsemblMetazoa"/>
</dbReference>
<dbReference type="GO" id="GO:0030317">
    <property type="term" value="P:flagellated sperm motility"/>
    <property type="evidence" value="ECO:0007669"/>
    <property type="project" value="EnsemblMetazoa"/>
</dbReference>
<dbReference type="GO" id="GO:0046692">
    <property type="term" value="P:sperm competition"/>
    <property type="evidence" value="ECO:0007669"/>
    <property type="project" value="EnsemblMetazoa"/>
</dbReference>
<accession>B4H1P8</accession>
<dbReference type="HOGENOM" id="CLU_912974_0_0_1"/>
<dbReference type="AlphaFoldDB" id="B4H1P8"/>
<evidence type="ECO:0000259" key="3">
    <source>
        <dbReference type="Pfam" id="PF12780"/>
    </source>
</evidence>
<dbReference type="EMBL" id="CH479203">
    <property type="protein sequence ID" value="EDW30250.1"/>
    <property type="molecule type" value="Genomic_DNA"/>
</dbReference>
<proteinExistence type="inferred from homology"/>
<dbReference type="Proteomes" id="UP000008744">
    <property type="component" value="Unassembled WGS sequence"/>
</dbReference>
<evidence type="ECO:0000256" key="1">
    <source>
        <dbReference type="ARBA" id="ARBA00008887"/>
    </source>
</evidence>
<dbReference type="STRING" id="7234.B4H1P8"/>
<keyword evidence="5" id="KW-1185">Reference proteome</keyword>
<feature type="region of interest" description="Disordered" evidence="2">
    <location>
        <begin position="107"/>
        <end position="138"/>
    </location>
</feature>
<dbReference type="InterPro" id="IPR027417">
    <property type="entry name" value="P-loop_NTPase"/>
</dbReference>
<reference evidence="4 5" key="1">
    <citation type="journal article" date="2007" name="Nature">
        <title>Evolution of genes and genomes on the Drosophila phylogeny.</title>
        <authorList>
            <consortium name="Drosophila 12 Genomes Consortium"/>
            <person name="Clark A.G."/>
            <person name="Eisen M.B."/>
            <person name="Smith D.R."/>
            <person name="Bergman C.M."/>
            <person name="Oliver B."/>
            <person name="Markow T.A."/>
            <person name="Kaufman T.C."/>
            <person name="Kellis M."/>
            <person name="Gelbart W."/>
            <person name="Iyer V.N."/>
            <person name="Pollard D.A."/>
            <person name="Sackton T.B."/>
            <person name="Larracuente A.M."/>
            <person name="Singh N.D."/>
            <person name="Abad J.P."/>
            <person name="Abt D.N."/>
            <person name="Adryan B."/>
            <person name="Aguade M."/>
            <person name="Akashi H."/>
            <person name="Anderson W.W."/>
            <person name="Aquadro C.F."/>
            <person name="Ardell D.H."/>
            <person name="Arguello R."/>
            <person name="Artieri C.G."/>
            <person name="Barbash D.A."/>
            <person name="Barker D."/>
            <person name="Barsanti P."/>
            <person name="Batterham P."/>
            <person name="Batzoglou S."/>
            <person name="Begun D."/>
            <person name="Bhutkar A."/>
            <person name="Blanco E."/>
            <person name="Bosak S.A."/>
            <person name="Bradley R.K."/>
            <person name="Brand A.D."/>
            <person name="Brent M.R."/>
            <person name="Brooks A.N."/>
            <person name="Brown R.H."/>
            <person name="Butlin R.K."/>
            <person name="Caggese C."/>
            <person name="Calvi B.R."/>
            <person name="Bernardo de Carvalho A."/>
            <person name="Caspi A."/>
            <person name="Castrezana S."/>
            <person name="Celniker S.E."/>
            <person name="Chang J.L."/>
            <person name="Chapple C."/>
            <person name="Chatterji S."/>
            <person name="Chinwalla A."/>
            <person name="Civetta A."/>
            <person name="Clifton S.W."/>
            <person name="Comeron J.M."/>
            <person name="Costello J.C."/>
            <person name="Coyne J.A."/>
            <person name="Daub J."/>
            <person name="David R.G."/>
            <person name="Delcher A.L."/>
            <person name="Delehaunty K."/>
            <person name="Do C.B."/>
            <person name="Ebling H."/>
            <person name="Edwards K."/>
            <person name="Eickbush T."/>
            <person name="Evans J.D."/>
            <person name="Filipski A."/>
            <person name="Findeiss S."/>
            <person name="Freyhult E."/>
            <person name="Fulton L."/>
            <person name="Fulton R."/>
            <person name="Garcia A.C."/>
            <person name="Gardiner A."/>
            <person name="Garfield D.A."/>
            <person name="Garvin B.E."/>
            <person name="Gibson G."/>
            <person name="Gilbert D."/>
            <person name="Gnerre S."/>
            <person name="Godfrey J."/>
            <person name="Good R."/>
            <person name="Gotea V."/>
            <person name="Gravely B."/>
            <person name="Greenberg A.J."/>
            <person name="Griffiths-Jones S."/>
            <person name="Gross S."/>
            <person name="Guigo R."/>
            <person name="Gustafson E.A."/>
            <person name="Haerty W."/>
            <person name="Hahn M.W."/>
            <person name="Halligan D.L."/>
            <person name="Halpern A.L."/>
            <person name="Halter G.M."/>
            <person name="Han M.V."/>
            <person name="Heger A."/>
            <person name="Hillier L."/>
            <person name="Hinrichs A.S."/>
            <person name="Holmes I."/>
            <person name="Hoskins R.A."/>
            <person name="Hubisz M.J."/>
            <person name="Hultmark D."/>
            <person name="Huntley M.A."/>
            <person name="Jaffe D.B."/>
            <person name="Jagadeeshan S."/>
            <person name="Jeck W.R."/>
            <person name="Johnson J."/>
            <person name="Jones C.D."/>
            <person name="Jordan W.C."/>
            <person name="Karpen G.H."/>
            <person name="Kataoka E."/>
            <person name="Keightley P.D."/>
            <person name="Kheradpour P."/>
            <person name="Kirkness E.F."/>
            <person name="Koerich L.B."/>
            <person name="Kristiansen K."/>
            <person name="Kudrna D."/>
            <person name="Kulathinal R.J."/>
            <person name="Kumar S."/>
            <person name="Kwok R."/>
            <person name="Lander E."/>
            <person name="Langley C.H."/>
            <person name="Lapoint R."/>
            <person name="Lazzaro B.P."/>
            <person name="Lee S.J."/>
            <person name="Levesque L."/>
            <person name="Li R."/>
            <person name="Lin C.F."/>
            <person name="Lin M.F."/>
            <person name="Lindblad-Toh K."/>
            <person name="Llopart A."/>
            <person name="Long M."/>
            <person name="Low L."/>
            <person name="Lozovsky E."/>
            <person name="Lu J."/>
            <person name="Luo M."/>
            <person name="Machado C.A."/>
            <person name="Makalowski W."/>
            <person name="Marzo M."/>
            <person name="Matsuda M."/>
            <person name="Matzkin L."/>
            <person name="McAllister B."/>
            <person name="McBride C.S."/>
            <person name="McKernan B."/>
            <person name="McKernan K."/>
            <person name="Mendez-Lago M."/>
            <person name="Minx P."/>
            <person name="Mollenhauer M.U."/>
            <person name="Montooth K."/>
            <person name="Mount S.M."/>
            <person name="Mu X."/>
            <person name="Myers E."/>
            <person name="Negre B."/>
            <person name="Newfeld S."/>
            <person name="Nielsen R."/>
            <person name="Noor M.A."/>
            <person name="O'Grady P."/>
            <person name="Pachter L."/>
            <person name="Papaceit M."/>
            <person name="Parisi M.J."/>
            <person name="Parisi M."/>
            <person name="Parts L."/>
            <person name="Pedersen J.S."/>
            <person name="Pesole G."/>
            <person name="Phillippy A.M."/>
            <person name="Ponting C.P."/>
            <person name="Pop M."/>
            <person name="Porcelli D."/>
            <person name="Powell J.R."/>
            <person name="Prohaska S."/>
            <person name="Pruitt K."/>
            <person name="Puig M."/>
            <person name="Quesneville H."/>
            <person name="Ram K.R."/>
            <person name="Rand D."/>
            <person name="Rasmussen M.D."/>
            <person name="Reed L.K."/>
            <person name="Reenan R."/>
            <person name="Reily A."/>
            <person name="Remington K.A."/>
            <person name="Rieger T.T."/>
            <person name="Ritchie M.G."/>
            <person name="Robin C."/>
            <person name="Rogers Y.H."/>
            <person name="Rohde C."/>
            <person name="Rozas J."/>
            <person name="Rubenfield M.J."/>
            <person name="Ruiz A."/>
            <person name="Russo S."/>
            <person name="Salzberg S.L."/>
            <person name="Sanchez-Gracia A."/>
            <person name="Saranga D.J."/>
            <person name="Sato H."/>
            <person name="Schaeffer S.W."/>
            <person name="Schatz M.C."/>
            <person name="Schlenke T."/>
            <person name="Schwartz R."/>
            <person name="Segarra C."/>
            <person name="Singh R.S."/>
            <person name="Sirot L."/>
            <person name="Sirota M."/>
            <person name="Sisneros N.B."/>
            <person name="Smith C.D."/>
            <person name="Smith T.F."/>
            <person name="Spieth J."/>
            <person name="Stage D.E."/>
            <person name="Stark A."/>
            <person name="Stephan W."/>
            <person name="Strausberg R.L."/>
            <person name="Strempel S."/>
            <person name="Sturgill D."/>
            <person name="Sutton G."/>
            <person name="Sutton G.G."/>
            <person name="Tao W."/>
            <person name="Teichmann S."/>
            <person name="Tobari Y.N."/>
            <person name="Tomimura Y."/>
            <person name="Tsolas J.M."/>
            <person name="Valente V.L."/>
            <person name="Venter E."/>
            <person name="Venter J.C."/>
            <person name="Vicario S."/>
            <person name="Vieira F.G."/>
            <person name="Vilella A.J."/>
            <person name="Villasante A."/>
            <person name="Walenz B."/>
            <person name="Wang J."/>
            <person name="Wasserman M."/>
            <person name="Watts T."/>
            <person name="Wilson D."/>
            <person name="Wilson R.K."/>
            <person name="Wing R.A."/>
            <person name="Wolfner M.F."/>
            <person name="Wong A."/>
            <person name="Wong G.K."/>
            <person name="Wu C.I."/>
            <person name="Wu G."/>
            <person name="Yamamoto D."/>
            <person name="Yang H.P."/>
            <person name="Yang S.P."/>
            <person name="Yorke J.A."/>
            <person name="Yoshida K."/>
            <person name="Zdobnov E."/>
            <person name="Zhang P."/>
            <person name="Zhang Y."/>
            <person name="Zimin A.V."/>
            <person name="Baldwin J."/>
            <person name="Abdouelleil A."/>
            <person name="Abdulkadir J."/>
            <person name="Abebe A."/>
            <person name="Abera B."/>
            <person name="Abreu J."/>
            <person name="Acer S.C."/>
            <person name="Aftuck L."/>
            <person name="Alexander A."/>
            <person name="An P."/>
            <person name="Anderson E."/>
            <person name="Anderson S."/>
            <person name="Arachi H."/>
            <person name="Azer M."/>
            <person name="Bachantsang P."/>
            <person name="Barry A."/>
            <person name="Bayul T."/>
            <person name="Berlin A."/>
            <person name="Bessette D."/>
            <person name="Bloom T."/>
            <person name="Blye J."/>
            <person name="Boguslavskiy L."/>
            <person name="Bonnet C."/>
            <person name="Boukhgalter B."/>
            <person name="Bourzgui I."/>
            <person name="Brown A."/>
            <person name="Cahill P."/>
            <person name="Channer S."/>
            <person name="Cheshatsang Y."/>
            <person name="Chuda L."/>
            <person name="Citroen M."/>
            <person name="Collymore A."/>
            <person name="Cooke P."/>
            <person name="Costello M."/>
            <person name="D'Aco K."/>
            <person name="Daza R."/>
            <person name="De Haan G."/>
            <person name="DeGray S."/>
            <person name="DeMaso C."/>
            <person name="Dhargay N."/>
            <person name="Dooley K."/>
            <person name="Dooley E."/>
            <person name="Doricent M."/>
            <person name="Dorje P."/>
            <person name="Dorjee K."/>
            <person name="Dupes A."/>
            <person name="Elong R."/>
            <person name="Falk J."/>
            <person name="Farina A."/>
            <person name="Faro S."/>
            <person name="Ferguson D."/>
            <person name="Fisher S."/>
            <person name="Foley C.D."/>
            <person name="Franke A."/>
            <person name="Friedrich D."/>
            <person name="Gadbois L."/>
            <person name="Gearin G."/>
            <person name="Gearin C.R."/>
            <person name="Giannoukos G."/>
            <person name="Goode T."/>
            <person name="Graham J."/>
            <person name="Grandbois E."/>
            <person name="Grewal S."/>
            <person name="Gyaltsen K."/>
            <person name="Hafez N."/>
            <person name="Hagos B."/>
            <person name="Hall J."/>
            <person name="Henson C."/>
            <person name="Hollinger A."/>
            <person name="Honan T."/>
            <person name="Huard M.D."/>
            <person name="Hughes L."/>
            <person name="Hurhula B."/>
            <person name="Husby M.E."/>
            <person name="Kamat A."/>
            <person name="Kanga B."/>
            <person name="Kashin S."/>
            <person name="Khazanovich D."/>
            <person name="Kisner P."/>
            <person name="Lance K."/>
            <person name="Lara M."/>
            <person name="Lee W."/>
            <person name="Lennon N."/>
            <person name="Letendre F."/>
            <person name="LeVine R."/>
            <person name="Lipovsky A."/>
            <person name="Liu X."/>
            <person name="Liu J."/>
            <person name="Liu S."/>
            <person name="Lokyitsang T."/>
            <person name="Lokyitsang Y."/>
            <person name="Lubonja R."/>
            <person name="Lui A."/>
            <person name="MacDonald P."/>
            <person name="Magnisalis V."/>
            <person name="Maru K."/>
            <person name="Matthews C."/>
            <person name="McCusker W."/>
            <person name="McDonough S."/>
            <person name="Mehta T."/>
            <person name="Meldrim J."/>
            <person name="Meneus L."/>
            <person name="Mihai O."/>
            <person name="Mihalev A."/>
            <person name="Mihova T."/>
            <person name="Mittelman R."/>
            <person name="Mlenga V."/>
            <person name="Montmayeur A."/>
            <person name="Mulrain L."/>
            <person name="Navidi A."/>
            <person name="Naylor J."/>
            <person name="Negash T."/>
            <person name="Nguyen T."/>
            <person name="Nguyen N."/>
            <person name="Nicol R."/>
            <person name="Norbu C."/>
            <person name="Norbu N."/>
            <person name="Novod N."/>
            <person name="O'Neill B."/>
            <person name="Osman S."/>
            <person name="Markiewicz E."/>
            <person name="Oyono O.L."/>
            <person name="Patti C."/>
            <person name="Phunkhang P."/>
            <person name="Pierre F."/>
            <person name="Priest M."/>
            <person name="Raghuraman S."/>
            <person name="Rege F."/>
            <person name="Reyes R."/>
            <person name="Rise C."/>
            <person name="Rogov P."/>
            <person name="Ross K."/>
            <person name="Ryan E."/>
            <person name="Settipalli S."/>
            <person name="Shea T."/>
            <person name="Sherpa N."/>
            <person name="Shi L."/>
            <person name="Shih D."/>
            <person name="Sparrow T."/>
            <person name="Spaulding J."/>
            <person name="Stalker J."/>
            <person name="Stange-Thomann N."/>
            <person name="Stavropoulos S."/>
            <person name="Stone C."/>
            <person name="Strader C."/>
            <person name="Tesfaye S."/>
            <person name="Thomson T."/>
            <person name="Thoulutsang Y."/>
            <person name="Thoulutsang D."/>
            <person name="Topham K."/>
            <person name="Topping I."/>
            <person name="Tsamla T."/>
            <person name="Vassiliev H."/>
            <person name="Vo A."/>
            <person name="Wangchuk T."/>
            <person name="Wangdi T."/>
            <person name="Weiand M."/>
            <person name="Wilkinson J."/>
            <person name="Wilson A."/>
            <person name="Yadav S."/>
            <person name="Young G."/>
            <person name="Yu Q."/>
            <person name="Zembek L."/>
            <person name="Zhong D."/>
            <person name="Zimmer A."/>
            <person name="Zwirko Z."/>
            <person name="Jaffe D.B."/>
            <person name="Alvarez P."/>
            <person name="Brockman W."/>
            <person name="Butler J."/>
            <person name="Chin C."/>
            <person name="Gnerre S."/>
            <person name="Grabherr M."/>
            <person name="Kleber M."/>
            <person name="Mauceli E."/>
            <person name="MacCallum I."/>
        </authorList>
    </citation>
    <scope>NUCLEOTIDE SEQUENCE [LARGE SCALE GENOMIC DNA]</scope>
    <source>
        <strain evidence="5">MSH-3 / Tucson 14011-0111.49</strain>
    </source>
</reference>
<dbReference type="GO" id="GO:0051959">
    <property type="term" value="F:dynein light intermediate chain binding"/>
    <property type="evidence" value="ECO:0007669"/>
    <property type="project" value="InterPro"/>
</dbReference>